<organism evidence="2 3">
    <name type="scientific">Melipona quadrifasciata</name>
    <dbReference type="NCBI Taxonomy" id="166423"/>
    <lineage>
        <taxon>Eukaryota</taxon>
        <taxon>Metazoa</taxon>
        <taxon>Ecdysozoa</taxon>
        <taxon>Arthropoda</taxon>
        <taxon>Hexapoda</taxon>
        <taxon>Insecta</taxon>
        <taxon>Pterygota</taxon>
        <taxon>Neoptera</taxon>
        <taxon>Endopterygota</taxon>
        <taxon>Hymenoptera</taxon>
        <taxon>Apocrita</taxon>
        <taxon>Aculeata</taxon>
        <taxon>Apoidea</taxon>
        <taxon>Anthophila</taxon>
        <taxon>Apidae</taxon>
        <taxon>Melipona</taxon>
    </lineage>
</organism>
<dbReference type="AlphaFoldDB" id="A0A0M8ZYB8"/>
<feature type="region of interest" description="Disordered" evidence="1">
    <location>
        <begin position="66"/>
        <end position="107"/>
    </location>
</feature>
<accession>A0A0M8ZYB8</accession>
<proteinExistence type="predicted"/>
<gene>
    <name evidence="2" type="ORF">WN51_02105</name>
</gene>
<evidence type="ECO:0000256" key="1">
    <source>
        <dbReference type="SAM" id="MobiDB-lite"/>
    </source>
</evidence>
<evidence type="ECO:0000313" key="2">
    <source>
        <dbReference type="EMBL" id="KOX72576.1"/>
    </source>
</evidence>
<feature type="compositionally biased region" description="Basic and acidic residues" evidence="1">
    <location>
        <begin position="82"/>
        <end position="98"/>
    </location>
</feature>
<name>A0A0M8ZYB8_9HYME</name>
<feature type="compositionally biased region" description="Basic and acidic residues" evidence="1">
    <location>
        <begin position="13"/>
        <end position="23"/>
    </location>
</feature>
<dbReference type="EMBL" id="KQ435817">
    <property type="protein sequence ID" value="KOX72576.1"/>
    <property type="molecule type" value="Genomic_DNA"/>
</dbReference>
<reference evidence="2 3" key="1">
    <citation type="submission" date="2015-07" db="EMBL/GenBank/DDBJ databases">
        <title>The genome of Melipona quadrifasciata.</title>
        <authorList>
            <person name="Pan H."/>
            <person name="Kapheim K."/>
        </authorList>
    </citation>
    <scope>NUCLEOTIDE SEQUENCE [LARGE SCALE GENOMIC DNA]</scope>
    <source>
        <strain evidence="2">0111107301</strain>
        <tissue evidence="2">Whole body</tissue>
    </source>
</reference>
<feature type="region of interest" description="Disordered" evidence="1">
    <location>
        <begin position="1"/>
        <end position="41"/>
    </location>
</feature>
<sequence length="135" mass="14848">MKGLKTARPRFGAGEREKGKPVEAEEAVAATERLPSKGVDQTTNYGRRVKALEKLYHLIETTKCSAFSGPREPKKGNGGTEAGRKMPKEDEGKVEDKGKRRRRPGPRVVAQAKGVFDLFILCTDNKPIIQICIAV</sequence>
<protein>
    <submittedName>
        <fullName evidence="2">Uncharacterized protein</fullName>
    </submittedName>
</protein>
<keyword evidence="3" id="KW-1185">Reference proteome</keyword>
<dbReference type="Proteomes" id="UP000053105">
    <property type="component" value="Unassembled WGS sequence"/>
</dbReference>
<evidence type="ECO:0000313" key="3">
    <source>
        <dbReference type="Proteomes" id="UP000053105"/>
    </source>
</evidence>